<reference evidence="2 3" key="1">
    <citation type="journal article" date="2013" name="Genome Announc.">
        <title>Draft Genome Sequence of Strain JLT2015T, Belonging to the Family Sphingomonadaceae of the Alphaproteobacteria.</title>
        <authorList>
            <person name="Tang K."/>
            <person name="Liu K."/>
            <person name="Li S."/>
            <person name="Jiao N."/>
        </authorList>
    </citation>
    <scope>NUCLEOTIDE SEQUENCE [LARGE SCALE GENOMIC DNA]</scope>
    <source>
        <strain evidence="2 3">JLT2015</strain>
    </source>
</reference>
<gene>
    <name evidence="2" type="ORF">C725_1508</name>
</gene>
<organism evidence="2 3">
    <name type="scientific">Pacificimonas flava</name>
    <dbReference type="NCBI Taxonomy" id="1234595"/>
    <lineage>
        <taxon>Bacteria</taxon>
        <taxon>Pseudomonadati</taxon>
        <taxon>Pseudomonadota</taxon>
        <taxon>Alphaproteobacteria</taxon>
        <taxon>Sphingomonadales</taxon>
        <taxon>Sphingosinicellaceae</taxon>
        <taxon>Pacificimonas</taxon>
    </lineage>
</organism>
<accession>M2SC24</accession>
<feature type="compositionally biased region" description="Basic and acidic residues" evidence="1">
    <location>
        <begin position="1"/>
        <end position="27"/>
    </location>
</feature>
<dbReference type="Proteomes" id="UP000011717">
    <property type="component" value="Unassembled WGS sequence"/>
</dbReference>
<evidence type="ECO:0000256" key="1">
    <source>
        <dbReference type="SAM" id="MobiDB-lite"/>
    </source>
</evidence>
<dbReference type="EMBL" id="AMRV01000004">
    <property type="protein sequence ID" value="EMD82910.1"/>
    <property type="molecule type" value="Genomic_DNA"/>
</dbReference>
<comment type="caution">
    <text evidence="2">The sequence shown here is derived from an EMBL/GenBank/DDBJ whole genome shotgun (WGS) entry which is preliminary data.</text>
</comment>
<name>M2SC24_9SPHN</name>
<protein>
    <recommendedName>
        <fullName evidence="4">Anti-sigma factor NepR domain-containing protein</fullName>
    </recommendedName>
</protein>
<proteinExistence type="predicted"/>
<evidence type="ECO:0000313" key="2">
    <source>
        <dbReference type="EMBL" id="EMD82910.1"/>
    </source>
</evidence>
<evidence type="ECO:0000313" key="3">
    <source>
        <dbReference type="Proteomes" id="UP000011717"/>
    </source>
</evidence>
<feature type="region of interest" description="Disordered" evidence="1">
    <location>
        <begin position="1"/>
        <end position="31"/>
    </location>
</feature>
<sequence>MPSSRPDRERTPYDPTDNERTQSERNRRFGASLRKLYRDSLDEPLSPALQETLDKLK</sequence>
<evidence type="ECO:0008006" key="4">
    <source>
        <dbReference type="Google" id="ProtNLM"/>
    </source>
</evidence>
<keyword evidence="3" id="KW-1185">Reference proteome</keyword>
<dbReference type="AlphaFoldDB" id="M2SC24"/>